<keyword evidence="4" id="KW-0732">Signal</keyword>
<dbReference type="AlphaFoldDB" id="A0AB34DGC4"/>
<dbReference type="GO" id="GO:0006865">
    <property type="term" value="P:amino acid transport"/>
    <property type="evidence" value="ECO:0007669"/>
    <property type="project" value="UniProtKB-KW"/>
</dbReference>
<dbReference type="InterPro" id="IPR051010">
    <property type="entry name" value="BCAA_transport"/>
</dbReference>
<dbReference type="Gene3D" id="3.40.50.2300">
    <property type="match status" value="2"/>
</dbReference>
<evidence type="ECO:0000259" key="6">
    <source>
        <dbReference type="Pfam" id="PF13458"/>
    </source>
</evidence>
<name>A0AB34DGC4_9HYPH</name>
<dbReference type="PANTHER" id="PTHR30483">
    <property type="entry name" value="LEUCINE-SPECIFIC-BINDING PROTEIN"/>
    <property type="match status" value="1"/>
</dbReference>
<protein>
    <submittedName>
        <fullName evidence="7">Branched-chain amino acid ABC transporter substrate-binding protein</fullName>
    </submittedName>
</protein>
<feature type="domain" description="Leucine-binding protein" evidence="6">
    <location>
        <begin position="30"/>
        <end position="376"/>
    </location>
</feature>
<evidence type="ECO:0000256" key="1">
    <source>
        <dbReference type="ARBA" id="ARBA00003630"/>
    </source>
</evidence>
<dbReference type="Proteomes" id="UP000435957">
    <property type="component" value="Unassembled WGS sequence"/>
</dbReference>
<evidence type="ECO:0000313" key="7">
    <source>
        <dbReference type="EMBL" id="KAB2698713.1"/>
    </source>
</evidence>
<gene>
    <name evidence="7" type="ORF">F9L03_26020</name>
</gene>
<dbReference type="Pfam" id="PF13458">
    <property type="entry name" value="Peripla_BP_6"/>
    <property type="match status" value="1"/>
</dbReference>
<comment type="similarity">
    <text evidence="2">Belongs to the leucine-binding protein family.</text>
</comment>
<proteinExistence type="inferred from homology"/>
<dbReference type="CDD" id="cd06329">
    <property type="entry name" value="PBP1_SBP-like"/>
    <property type="match status" value="1"/>
</dbReference>
<dbReference type="InterPro" id="IPR028082">
    <property type="entry name" value="Peripla_BP_I"/>
</dbReference>
<keyword evidence="5" id="KW-0029">Amino-acid transport</keyword>
<accession>A0AB34DGC4</accession>
<sequence>MLRRAYSPLGFLACVMFAGIPIANPAHAELRIAMIETMSGSQASSGEMFRNGLEYVIGKINRQGGFRGEPITFKVYDSAGTTTGAAQRFQEAVSDNMDLVIQGASSAIAGQLTDDVRKFNMRNPGKEKVFITVGAGAMELTGQRCHYYAFRFYPTPSMWAGALVNAMKGSGALEGRVYAINQDYSWGQDWQKATEELAGPGGYTIVGETLHDVNRIQDFSPYVAKIKIAEPDTVITGNWSNDLLLLMKATKDAGLSARFATSNLDQPGNLANAGLAALGHYNASMGSPEIGDGSFAEEYRKAYGRYPAYNDISASVSMEFIMRALQSVKGEGDVAPAEIVAAIEGFSYDSAYGPQSVRIEDHQFLMPLVVTRVDKNAKYKADGTDMGFLPIATVEPDNLIYPVQDTCRMKRP</sequence>
<organism evidence="7 8">
    <name type="scientific">Brucella lupini</name>
    <dbReference type="NCBI Taxonomy" id="255457"/>
    <lineage>
        <taxon>Bacteria</taxon>
        <taxon>Pseudomonadati</taxon>
        <taxon>Pseudomonadota</taxon>
        <taxon>Alphaproteobacteria</taxon>
        <taxon>Hyphomicrobiales</taxon>
        <taxon>Brucellaceae</taxon>
        <taxon>Brucella/Ochrobactrum group</taxon>
        <taxon>Brucella</taxon>
    </lineage>
</organism>
<evidence type="ECO:0000256" key="5">
    <source>
        <dbReference type="ARBA" id="ARBA00022970"/>
    </source>
</evidence>
<comment type="function">
    <text evidence="1">Component of an amino-acid transport system.</text>
</comment>
<evidence type="ECO:0000256" key="3">
    <source>
        <dbReference type="ARBA" id="ARBA00022448"/>
    </source>
</evidence>
<keyword evidence="8" id="KW-1185">Reference proteome</keyword>
<dbReference type="InterPro" id="IPR028081">
    <property type="entry name" value="Leu-bd"/>
</dbReference>
<dbReference type="SUPFAM" id="SSF53822">
    <property type="entry name" value="Periplasmic binding protein-like I"/>
    <property type="match status" value="1"/>
</dbReference>
<evidence type="ECO:0000313" key="8">
    <source>
        <dbReference type="Proteomes" id="UP000435957"/>
    </source>
</evidence>
<evidence type="ECO:0000256" key="2">
    <source>
        <dbReference type="ARBA" id="ARBA00010062"/>
    </source>
</evidence>
<reference evidence="7 8" key="1">
    <citation type="submission" date="2019-09" db="EMBL/GenBank/DDBJ databases">
        <title>Taxonomic organization of the family Brucellaceae based on a phylogenomic approach.</title>
        <authorList>
            <person name="Leclercq S."/>
            <person name="Cloeckaert A."/>
            <person name="Zygmunt M.S."/>
        </authorList>
    </citation>
    <scope>NUCLEOTIDE SEQUENCE [LARGE SCALE GENOMIC DNA]</scope>
    <source>
        <strain evidence="7 8">LUP23</strain>
    </source>
</reference>
<comment type="caution">
    <text evidence="7">The sequence shown here is derived from an EMBL/GenBank/DDBJ whole genome shotgun (WGS) entry which is preliminary data.</text>
</comment>
<evidence type="ECO:0000256" key="4">
    <source>
        <dbReference type="ARBA" id="ARBA00022729"/>
    </source>
</evidence>
<dbReference type="EMBL" id="WBWF01000038">
    <property type="protein sequence ID" value="KAB2698713.1"/>
    <property type="molecule type" value="Genomic_DNA"/>
</dbReference>
<keyword evidence="3" id="KW-0813">Transport</keyword>